<evidence type="ECO:0000313" key="3">
    <source>
        <dbReference type="Proteomes" id="UP000092498"/>
    </source>
</evidence>
<name>A0A1B1AII2_9PROT</name>
<dbReference type="KEGG" id="cbot:ATE48_10845"/>
<sequence>MTLSVGACERNSDKSNVPGERPQTVVEPETRVDTVPQEEPAIARSQWRAANEDARSVTGNLRVSLQGRRGGPLVFAFATGVTVVGQPYNVVPADSRSGVGGQSFAAVLGGDPRVETYLYRVESENVTPSAPHGGLCGEAVTRHLAVSEFVDGAGRWVFKIAAFSGDARPPSSSDPQLCNAYAYTAQ</sequence>
<keyword evidence="3" id="KW-1185">Reference proteome</keyword>
<dbReference type="Proteomes" id="UP000092498">
    <property type="component" value="Chromosome"/>
</dbReference>
<protein>
    <submittedName>
        <fullName evidence="2">Uncharacterized protein</fullName>
    </submittedName>
</protein>
<organism evidence="2 3">
    <name type="scientific">Candidatus Viadribacter manganicus</name>
    <dbReference type="NCBI Taxonomy" id="1759059"/>
    <lineage>
        <taxon>Bacteria</taxon>
        <taxon>Pseudomonadati</taxon>
        <taxon>Pseudomonadota</taxon>
        <taxon>Alphaproteobacteria</taxon>
        <taxon>Hyphomonadales</taxon>
        <taxon>Hyphomonadaceae</taxon>
        <taxon>Candidatus Viadribacter</taxon>
    </lineage>
</organism>
<dbReference type="STRING" id="1759059.ATE48_10845"/>
<reference evidence="2 3" key="1">
    <citation type="submission" date="2015-11" db="EMBL/GenBank/DDBJ databases">
        <title>Whole-Genome Sequence of Candidatus Oderbacter manganicum from the National Park Lower Oder Valley, Germany.</title>
        <authorList>
            <person name="Braun B."/>
            <person name="Liere K."/>
            <person name="Szewzyk U."/>
        </authorList>
    </citation>
    <scope>NUCLEOTIDE SEQUENCE [LARGE SCALE GENOMIC DNA]</scope>
    <source>
        <strain evidence="2 3">OTSz_A_272</strain>
    </source>
</reference>
<dbReference type="InParanoid" id="A0A1B1AII2"/>
<dbReference type="EMBL" id="CP013244">
    <property type="protein sequence ID" value="ANP46376.1"/>
    <property type="molecule type" value="Genomic_DNA"/>
</dbReference>
<proteinExistence type="predicted"/>
<evidence type="ECO:0000313" key="2">
    <source>
        <dbReference type="EMBL" id="ANP46376.1"/>
    </source>
</evidence>
<feature type="region of interest" description="Disordered" evidence="1">
    <location>
        <begin position="1"/>
        <end position="40"/>
    </location>
</feature>
<evidence type="ECO:0000256" key="1">
    <source>
        <dbReference type="SAM" id="MobiDB-lite"/>
    </source>
</evidence>
<accession>A0A1B1AII2</accession>
<gene>
    <name evidence="2" type="ORF">ATE48_10845</name>
</gene>
<dbReference type="AlphaFoldDB" id="A0A1B1AII2"/>